<reference evidence="1" key="1">
    <citation type="submission" date="2014-09" db="EMBL/GenBank/DDBJ databases">
        <authorList>
            <person name="Magalhaes I.L.F."/>
            <person name="Oliveira U."/>
            <person name="Santos F.R."/>
            <person name="Vidigal T.H.D.A."/>
            <person name="Brescovit A.D."/>
            <person name="Santos A.J."/>
        </authorList>
    </citation>
    <scope>NUCLEOTIDE SEQUENCE</scope>
    <source>
        <tissue evidence="1">Shoot tissue taken approximately 20 cm above the soil surface</tissue>
    </source>
</reference>
<protein>
    <submittedName>
        <fullName evidence="1">Uncharacterized protein</fullName>
    </submittedName>
</protein>
<dbReference type="EMBL" id="GBRH01174400">
    <property type="protein sequence ID" value="JAE23496.1"/>
    <property type="molecule type" value="Transcribed_RNA"/>
</dbReference>
<evidence type="ECO:0000313" key="1">
    <source>
        <dbReference type="EMBL" id="JAE23496.1"/>
    </source>
</evidence>
<accession>A0A0A9GLS0</accession>
<sequence>MHTIQSTNTEYKLLHLLNSPNLYKSLYLMCNHHSLDPTHSLRINITGNKHRQ</sequence>
<proteinExistence type="predicted"/>
<reference evidence="1" key="2">
    <citation type="journal article" date="2015" name="Data Brief">
        <title>Shoot transcriptome of the giant reed, Arundo donax.</title>
        <authorList>
            <person name="Barrero R.A."/>
            <person name="Guerrero F.D."/>
            <person name="Moolhuijzen P."/>
            <person name="Goolsby J.A."/>
            <person name="Tidwell J."/>
            <person name="Bellgard S.E."/>
            <person name="Bellgard M.I."/>
        </authorList>
    </citation>
    <scope>NUCLEOTIDE SEQUENCE</scope>
    <source>
        <tissue evidence="1">Shoot tissue taken approximately 20 cm above the soil surface</tissue>
    </source>
</reference>
<dbReference type="AlphaFoldDB" id="A0A0A9GLS0"/>
<name>A0A0A9GLS0_ARUDO</name>
<organism evidence="1">
    <name type="scientific">Arundo donax</name>
    <name type="common">Giant reed</name>
    <name type="synonym">Donax arundinaceus</name>
    <dbReference type="NCBI Taxonomy" id="35708"/>
    <lineage>
        <taxon>Eukaryota</taxon>
        <taxon>Viridiplantae</taxon>
        <taxon>Streptophyta</taxon>
        <taxon>Embryophyta</taxon>
        <taxon>Tracheophyta</taxon>
        <taxon>Spermatophyta</taxon>
        <taxon>Magnoliopsida</taxon>
        <taxon>Liliopsida</taxon>
        <taxon>Poales</taxon>
        <taxon>Poaceae</taxon>
        <taxon>PACMAD clade</taxon>
        <taxon>Arundinoideae</taxon>
        <taxon>Arundineae</taxon>
        <taxon>Arundo</taxon>
    </lineage>
</organism>